<name>A0A1B9E092_9FLAO</name>
<keyword evidence="1" id="KW-0812">Transmembrane</keyword>
<protein>
    <recommendedName>
        <fullName evidence="4">DUF4199 domain-containing protein</fullName>
    </recommendedName>
</protein>
<evidence type="ECO:0008006" key="4">
    <source>
        <dbReference type="Google" id="ProtNLM"/>
    </source>
</evidence>
<accession>A0A1B9E092</accession>
<dbReference type="EMBL" id="LVEP01000029">
    <property type="protein sequence ID" value="OCB75349.1"/>
    <property type="molecule type" value="Genomic_DNA"/>
</dbReference>
<feature type="transmembrane region" description="Helical" evidence="1">
    <location>
        <begin position="112"/>
        <end position="138"/>
    </location>
</feature>
<feature type="transmembrane region" description="Helical" evidence="1">
    <location>
        <begin position="29"/>
        <end position="47"/>
    </location>
</feature>
<dbReference type="Proteomes" id="UP000093510">
    <property type="component" value="Unassembled WGS sequence"/>
</dbReference>
<keyword evidence="1" id="KW-1133">Transmembrane helix</keyword>
<dbReference type="OrthoDB" id="1361176at2"/>
<proteinExistence type="predicted"/>
<evidence type="ECO:0000313" key="3">
    <source>
        <dbReference type="Proteomes" id="UP000093510"/>
    </source>
</evidence>
<organism evidence="2 3">
    <name type="scientific">Flavobacterium crassostreae</name>
    <dbReference type="NCBI Taxonomy" id="1763534"/>
    <lineage>
        <taxon>Bacteria</taxon>
        <taxon>Pseudomonadati</taxon>
        <taxon>Bacteroidota</taxon>
        <taxon>Flavobacteriia</taxon>
        <taxon>Flavobacteriales</taxon>
        <taxon>Flavobacteriaceae</taxon>
        <taxon>Flavobacterium</taxon>
    </lineage>
</organism>
<feature type="transmembrane region" description="Helical" evidence="1">
    <location>
        <begin position="68"/>
        <end position="90"/>
    </location>
</feature>
<reference evidence="2 3" key="1">
    <citation type="submission" date="2016-03" db="EMBL/GenBank/DDBJ databases">
        <authorList>
            <person name="Ploux O."/>
        </authorList>
    </citation>
    <scope>NUCLEOTIDE SEQUENCE [LARGE SCALE GENOMIC DNA]</scope>
    <source>
        <strain evidence="2 3">LPB0076</strain>
    </source>
</reference>
<evidence type="ECO:0000256" key="1">
    <source>
        <dbReference type="SAM" id="Phobius"/>
    </source>
</evidence>
<sequence>MKLTKELYNGIIIWVGISIYFLIMKALNLADLFYLRALNILFIYYGVNRVLRSNYNDGKNSFPANATSALATGLIGVFISIAGLVAYSYIKGGDNYIESLSASFLFGGDPTVVTYGISLLFEGIVSAVIVTFTLMLFWKKRYPSD</sequence>
<dbReference type="RefSeq" id="WP_066334874.1">
    <property type="nucleotide sequence ID" value="NZ_CP017688.1"/>
</dbReference>
<gene>
    <name evidence="2" type="ORF">LPBF_08110</name>
</gene>
<keyword evidence="3" id="KW-1185">Reference proteome</keyword>
<evidence type="ECO:0000313" key="2">
    <source>
        <dbReference type="EMBL" id="OCB75349.1"/>
    </source>
</evidence>
<keyword evidence="1" id="KW-0472">Membrane</keyword>
<dbReference type="AlphaFoldDB" id="A0A1B9E092"/>
<dbReference type="STRING" id="1763534.GCA_001831475_00537"/>
<comment type="caution">
    <text evidence="2">The sequence shown here is derived from an EMBL/GenBank/DDBJ whole genome shotgun (WGS) entry which is preliminary data.</text>
</comment>
<feature type="transmembrane region" description="Helical" evidence="1">
    <location>
        <begin position="7"/>
        <end position="23"/>
    </location>
</feature>